<dbReference type="SUPFAM" id="SSF82784">
    <property type="entry name" value="OsmC-like"/>
    <property type="match status" value="1"/>
</dbReference>
<dbReference type="KEGG" id="psn:Pedsa_0634"/>
<dbReference type="HOGENOM" id="CLU_100275_4_0_10"/>
<dbReference type="OrthoDB" id="9791538at2"/>
<name>F0S7Y9_PSESL</name>
<dbReference type="Gene3D" id="3.30.300.20">
    <property type="match status" value="1"/>
</dbReference>
<protein>
    <submittedName>
        <fullName evidence="1">OsmC family protein</fullName>
    </submittedName>
</protein>
<organism evidence="1 2">
    <name type="scientific">Pseudopedobacter saltans (strain ATCC 51119 / DSM 12145 / JCM 21818 / CCUG 39354 / LMG 10337 / NBRC 100064 / NCIMB 13643)</name>
    <name type="common">Pedobacter saltans</name>
    <dbReference type="NCBI Taxonomy" id="762903"/>
    <lineage>
        <taxon>Bacteria</taxon>
        <taxon>Pseudomonadati</taxon>
        <taxon>Bacteroidota</taxon>
        <taxon>Sphingobacteriia</taxon>
        <taxon>Sphingobacteriales</taxon>
        <taxon>Sphingobacteriaceae</taxon>
        <taxon>Pseudopedobacter</taxon>
    </lineage>
</organism>
<reference evidence="2" key="2">
    <citation type="submission" date="2011-02" db="EMBL/GenBank/DDBJ databases">
        <title>The complete genome of Pedobacter saltans DSM 12145.</title>
        <authorList>
            <consortium name="US DOE Joint Genome Institute (JGI-PGF)"/>
            <person name="Lucas S."/>
            <person name="Copeland A."/>
            <person name="Lapidus A."/>
            <person name="Bruce D."/>
            <person name="Goodwin L."/>
            <person name="Pitluck S."/>
            <person name="Kyrpides N."/>
            <person name="Mavromatis K."/>
            <person name="Pagani I."/>
            <person name="Ivanova N."/>
            <person name="Ovchinnikova G."/>
            <person name="Lu M."/>
            <person name="Detter J.C."/>
            <person name="Han C."/>
            <person name="Land M."/>
            <person name="Hauser L."/>
            <person name="Markowitz V."/>
            <person name="Cheng J.-F."/>
            <person name="Hugenholtz P."/>
            <person name="Woyke T."/>
            <person name="Wu D."/>
            <person name="Tindall B."/>
            <person name="Pomrenke H.G."/>
            <person name="Brambilla E."/>
            <person name="Klenk H.-P."/>
            <person name="Eisen J.A."/>
        </authorList>
    </citation>
    <scope>NUCLEOTIDE SEQUENCE [LARGE SCALE GENOMIC DNA]</scope>
    <source>
        <strain evidence="2">ATCC 51119 / DSM 12145 / JCM 21818 / LMG 10337 / NBRC 100064 / NCIMB 13643</strain>
    </source>
</reference>
<dbReference type="AlphaFoldDB" id="F0S7Y9"/>
<sequence length="128" mass="14293">MDSIIAYNARERYRTVITDNEHQIIADEPIAVGGTNQGLSPSQLLASSLASCSAITIRMYADRKKWELDEIIISVSIVKQLATKTTKFRKQIDFTGNLTEEQTARLKEIANKCPVHVILSNSIEIESN</sequence>
<dbReference type="PANTHER" id="PTHR39624:SF2">
    <property type="entry name" value="OSMC-LIKE PROTEIN"/>
    <property type="match status" value="1"/>
</dbReference>
<dbReference type="InterPro" id="IPR036102">
    <property type="entry name" value="OsmC/Ohrsf"/>
</dbReference>
<keyword evidence="2" id="KW-1185">Reference proteome</keyword>
<gene>
    <name evidence="1" type="ordered locus">Pedsa_0634</name>
</gene>
<dbReference type="InterPro" id="IPR003718">
    <property type="entry name" value="OsmC/Ohr_fam"/>
</dbReference>
<accession>F0S7Y9</accession>
<proteinExistence type="predicted"/>
<dbReference type="InterPro" id="IPR015946">
    <property type="entry name" value="KH_dom-like_a/b"/>
</dbReference>
<evidence type="ECO:0000313" key="1">
    <source>
        <dbReference type="EMBL" id="ADY51210.1"/>
    </source>
</evidence>
<dbReference type="PANTHER" id="PTHR39624">
    <property type="entry name" value="PROTEIN INVOLVED IN RIMO-MEDIATED BETA-METHYLTHIOLATION OF RIBOSOMAL PROTEIN S12 YCAO"/>
    <property type="match status" value="1"/>
</dbReference>
<reference evidence="1 2" key="1">
    <citation type="journal article" date="2011" name="Stand. Genomic Sci.">
        <title>Complete genome sequence of the gliding, heparinolytic Pedobacter saltans type strain (113).</title>
        <authorList>
            <person name="Liolios K."/>
            <person name="Sikorski J."/>
            <person name="Lu M."/>
            <person name="Nolan M."/>
            <person name="Lapidus A."/>
            <person name="Lucas S."/>
            <person name="Hammon N."/>
            <person name="Deshpande S."/>
            <person name="Cheng J.F."/>
            <person name="Tapia R."/>
            <person name="Han C."/>
            <person name="Goodwin L."/>
            <person name="Pitluck S."/>
            <person name="Huntemann M."/>
            <person name="Ivanova N."/>
            <person name="Pagani I."/>
            <person name="Mavromatis K."/>
            <person name="Ovchinikova G."/>
            <person name="Pati A."/>
            <person name="Chen A."/>
            <person name="Palaniappan K."/>
            <person name="Land M."/>
            <person name="Hauser L."/>
            <person name="Brambilla E.M."/>
            <person name="Kotsyurbenko O."/>
            <person name="Rohde M."/>
            <person name="Tindall B.J."/>
            <person name="Abt B."/>
            <person name="Goker M."/>
            <person name="Detter J.C."/>
            <person name="Woyke T."/>
            <person name="Bristow J."/>
            <person name="Eisen J.A."/>
            <person name="Markowitz V."/>
            <person name="Hugenholtz P."/>
            <person name="Klenk H.P."/>
            <person name="Kyrpides N.C."/>
        </authorList>
    </citation>
    <scope>NUCLEOTIDE SEQUENCE [LARGE SCALE GENOMIC DNA]</scope>
    <source>
        <strain evidence="2">ATCC 51119 / DSM 12145 / JCM 21818 / LMG 10337 / NBRC 100064 / NCIMB 13643</strain>
    </source>
</reference>
<dbReference type="EMBL" id="CP002545">
    <property type="protein sequence ID" value="ADY51210.1"/>
    <property type="molecule type" value="Genomic_DNA"/>
</dbReference>
<dbReference type="eggNOG" id="COG1765">
    <property type="taxonomic scope" value="Bacteria"/>
</dbReference>
<dbReference type="Pfam" id="PF02566">
    <property type="entry name" value="OsmC"/>
    <property type="match status" value="1"/>
</dbReference>
<evidence type="ECO:0000313" key="2">
    <source>
        <dbReference type="Proteomes" id="UP000000310"/>
    </source>
</evidence>
<dbReference type="Proteomes" id="UP000000310">
    <property type="component" value="Chromosome"/>
</dbReference>
<dbReference type="STRING" id="762903.Pedsa_0634"/>